<sequence length="72" mass="8537">MDYYFFIKLRRKVPTRKHKLGMDTAVCRAQSKEAAVAQLLPEMRDCVEYVSQRWAMRDCYPNPKGILRDEVI</sequence>
<dbReference type="EMBL" id="CACRUA010000022">
    <property type="protein sequence ID" value="VYU27496.1"/>
    <property type="molecule type" value="Genomic_DNA"/>
</dbReference>
<gene>
    <name evidence="1" type="ORF">CSLFYP84_01755</name>
</gene>
<accession>A0A6N3DE87</accession>
<reference evidence="1" key="1">
    <citation type="submission" date="2019-11" db="EMBL/GenBank/DDBJ databases">
        <authorList>
            <person name="Feng L."/>
        </authorList>
    </citation>
    <scope>NUCLEOTIDE SEQUENCE</scope>
    <source>
        <strain evidence="1">CsymbiosumLFYP84</strain>
    </source>
</reference>
<proteinExistence type="predicted"/>
<dbReference type="AlphaFoldDB" id="A0A6N3DE87"/>
<evidence type="ECO:0000313" key="1">
    <source>
        <dbReference type="EMBL" id="VYU27496.1"/>
    </source>
</evidence>
<name>A0A6N3DE87_CLOSY</name>
<organism evidence="1">
    <name type="scientific">Clostridium symbiosum</name>
    <name type="common">Bacteroides symbiosus</name>
    <dbReference type="NCBI Taxonomy" id="1512"/>
    <lineage>
        <taxon>Bacteria</taxon>
        <taxon>Bacillati</taxon>
        <taxon>Bacillota</taxon>
        <taxon>Clostridia</taxon>
        <taxon>Lachnospirales</taxon>
        <taxon>Lachnospiraceae</taxon>
        <taxon>Otoolea</taxon>
    </lineage>
</organism>
<dbReference type="RefSeq" id="WP_156684518.1">
    <property type="nucleotide sequence ID" value="NZ_CACRUA010000022.1"/>
</dbReference>
<protein>
    <submittedName>
        <fullName evidence="1">Uncharacterized protein</fullName>
    </submittedName>
</protein>